<keyword evidence="4" id="KW-1185">Reference proteome</keyword>
<evidence type="ECO:0000313" key="3">
    <source>
        <dbReference type="EMBL" id="MFC0410288.1"/>
    </source>
</evidence>
<evidence type="ECO:0000259" key="2">
    <source>
        <dbReference type="Pfam" id="PF03795"/>
    </source>
</evidence>
<comment type="caution">
    <text evidence="3">The sequence shown here is derived from an EMBL/GenBank/DDBJ whole genome shotgun (WGS) entry which is preliminary data.</text>
</comment>
<name>A0ABV6JX37_9PROT</name>
<dbReference type="PANTHER" id="PTHR33606:SF3">
    <property type="entry name" value="PROTEIN YCII"/>
    <property type="match status" value="1"/>
</dbReference>
<proteinExistence type="inferred from homology"/>
<dbReference type="SUPFAM" id="SSF54909">
    <property type="entry name" value="Dimeric alpha+beta barrel"/>
    <property type="match status" value="1"/>
</dbReference>
<reference evidence="3 4" key="1">
    <citation type="submission" date="2024-09" db="EMBL/GenBank/DDBJ databases">
        <authorList>
            <person name="Sun Q."/>
            <person name="Mori K."/>
        </authorList>
    </citation>
    <scope>NUCLEOTIDE SEQUENCE [LARGE SCALE GENOMIC DNA]</scope>
    <source>
        <strain evidence="3 4">TBRC 5777</strain>
    </source>
</reference>
<dbReference type="EMBL" id="JBHLUN010000014">
    <property type="protein sequence ID" value="MFC0410288.1"/>
    <property type="molecule type" value="Genomic_DNA"/>
</dbReference>
<dbReference type="InterPro" id="IPR011008">
    <property type="entry name" value="Dimeric_a/b-barrel"/>
</dbReference>
<sequence length="103" mass="11302">MAFLVIAHDGTDEGALARRMAARPTHFERVTPEAERGVLLMGGALTDAEGRMTGSMLVLDLPDEAAVRRWLAEDPYSQGDVWREVQVTPFRPAALPYQPPRAG</sequence>
<protein>
    <submittedName>
        <fullName evidence="3">YciI family protein</fullName>
    </submittedName>
</protein>
<dbReference type="Gene3D" id="3.30.70.1060">
    <property type="entry name" value="Dimeric alpha+beta barrel"/>
    <property type="match status" value="1"/>
</dbReference>
<evidence type="ECO:0000256" key="1">
    <source>
        <dbReference type="ARBA" id="ARBA00007689"/>
    </source>
</evidence>
<organism evidence="3 4">
    <name type="scientific">Roseomonas elaeocarpi</name>
    <dbReference type="NCBI Taxonomy" id="907779"/>
    <lineage>
        <taxon>Bacteria</taxon>
        <taxon>Pseudomonadati</taxon>
        <taxon>Pseudomonadota</taxon>
        <taxon>Alphaproteobacteria</taxon>
        <taxon>Acetobacterales</taxon>
        <taxon>Roseomonadaceae</taxon>
        <taxon>Roseomonas</taxon>
    </lineage>
</organism>
<dbReference type="Pfam" id="PF03795">
    <property type="entry name" value="YCII"/>
    <property type="match status" value="1"/>
</dbReference>
<dbReference type="PANTHER" id="PTHR33606">
    <property type="entry name" value="PROTEIN YCII"/>
    <property type="match status" value="1"/>
</dbReference>
<accession>A0ABV6JX37</accession>
<dbReference type="InterPro" id="IPR051807">
    <property type="entry name" value="Sec-metab_biosynth-assoc"/>
</dbReference>
<gene>
    <name evidence="3" type="ORF">ACFFGY_18700</name>
</gene>
<comment type="similarity">
    <text evidence="1">Belongs to the YciI family.</text>
</comment>
<evidence type="ECO:0000313" key="4">
    <source>
        <dbReference type="Proteomes" id="UP001589865"/>
    </source>
</evidence>
<feature type="domain" description="YCII-related" evidence="2">
    <location>
        <begin position="1"/>
        <end position="91"/>
    </location>
</feature>
<dbReference type="RefSeq" id="WP_377046040.1">
    <property type="nucleotide sequence ID" value="NZ_JBHLUN010000014.1"/>
</dbReference>
<dbReference type="Proteomes" id="UP001589865">
    <property type="component" value="Unassembled WGS sequence"/>
</dbReference>
<dbReference type="InterPro" id="IPR005545">
    <property type="entry name" value="YCII"/>
</dbReference>